<organism evidence="3 4">
    <name type="scientific">Vagococcus carniphilus</name>
    <dbReference type="NCBI Taxonomy" id="218144"/>
    <lineage>
        <taxon>Bacteria</taxon>
        <taxon>Bacillati</taxon>
        <taxon>Bacillota</taxon>
        <taxon>Bacilli</taxon>
        <taxon>Lactobacillales</taxon>
        <taxon>Enterococcaceae</taxon>
        <taxon>Vagococcus</taxon>
    </lineage>
</organism>
<dbReference type="InterPro" id="IPR029442">
    <property type="entry name" value="GyrI-like"/>
</dbReference>
<proteinExistence type="predicted"/>
<dbReference type="EMBL" id="NGKB01000012">
    <property type="protein sequence ID" value="RSU12030.1"/>
    <property type="molecule type" value="Genomic_DNA"/>
</dbReference>
<dbReference type="Proteomes" id="UP000288028">
    <property type="component" value="Unassembled WGS sequence"/>
</dbReference>
<dbReference type="InterPro" id="IPR010499">
    <property type="entry name" value="AraC_E-bd"/>
</dbReference>
<dbReference type="SMART" id="SM00422">
    <property type="entry name" value="HTH_MERR"/>
    <property type="match status" value="1"/>
</dbReference>
<dbReference type="Gene3D" id="1.10.1660.10">
    <property type="match status" value="1"/>
</dbReference>
<dbReference type="GO" id="GO:0003700">
    <property type="term" value="F:DNA-binding transcription factor activity"/>
    <property type="evidence" value="ECO:0007669"/>
    <property type="project" value="InterPro"/>
</dbReference>
<protein>
    <recommendedName>
        <fullName evidence="2">HTH merR-type domain-containing protein</fullName>
    </recommendedName>
</protein>
<dbReference type="OrthoDB" id="9773308at2"/>
<gene>
    <name evidence="3" type="ORF">CBF28_11705</name>
</gene>
<dbReference type="InterPro" id="IPR011256">
    <property type="entry name" value="Reg_factor_effector_dom_sf"/>
</dbReference>
<dbReference type="SUPFAM" id="SSF55136">
    <property type="entry name" value="Probable bacterial effector-binding domain"/>
    <property type="match status" value="1"/>
</dbReference>
<accession>A0A430AVE0</accession>
<feature type="domain" description="HTH merR-type" evidence="2">
    <location>
        <begin position="1"/>
        <end position="70"/>
    </location>
</feature>
<evidence type="ECO:0000313" key="4">
    <source>
        <dbReference type="Proteomes" id="UP000288028"/>
    </source>
</evidence>
<evidence type="ECO:0000313" key="3">
    <source>
        <dbReference type="EMBL" id="RSU12030.1"/>
    </source>
</evidence>
<dbReference type="InterPro" id="IPR047057">
    <property type="entry name" value="MerR_fam"/>
</dbReference>
<evidence type="ECO:0000259" key="2">
    <source>
        <dbReference type="PROSITE" id="PS50937"/>
    </source>
</evidence>
<dbReference type="PANTHER" id="PTHR30204">
    <property type="entry name" value="REDOX-CYCLING DRUG-SENSING TRANSCRIPTIONAL ACTIVATOR SOXR"/>
    <property type="match status" value="1"/>
</dbReference>
<name>A0A430AVE0_9ENTE</name>
<dbReference type="InterPro" id="IPR009061">
    <property type="entry name" value="DNA-bd_dom_put_sf"/>
</dbReference>
<dbReference type="Gene3D" id="3.20.80.10">
    <property type="entry name" value="Regulatory factor, effector binding domain"/>
    <property type="match status" value="1"/>
</dbReference>
<dbReference type="GeneID" id="95579246"/>
<keyword evidence="4" id="KW-1185">Reference proteome</keyword>
<dbReference type="Pfam" id="PF13411">
    <property type="entry name" value="MerR_1"/>
    <property type="match status" value="1"/>
</dbReference>
<sequence length="276" mass="32213">MKINHFSKLSNTSVRMLRHYEKVGLLKISRSLENNNYRDYSAKDLQRVAQIKTLQELGFSLSIIKEILEKENISDLDPYFSMQKEYLEEQLKKTEHQQALLHTLSDILVDDQRYLDYHVTLKELPERQVMSLRKTIPSYEQEQMLWNELYQEFLEQNVQFSTPPLGLSIYHNEAYEEDKIDLEIQSSIVGNYTDTEAVHFKTAPKQTIVSTTFHGDFNQMPIVMEALGQWIEANDLVISGPMINIFHVSYAQDKNPDNWITESCLVVSTKEEINNG</sequence>
<keyword evidence="1" id="KW-0238">DNA-binding</keyword>
<dbReference type="RefSeq" id="WP_126795484.1">
    <property type="nucleotide sequence ID" value="NZ_CP060720.1"/>
</dbReference>
<dbReference type="InterPro" id="IPR000551">
    <property type="entry name" value="MerR-type_HTH_dom"/>
</dbReference>
<dbReference type="SUPFAM" id="SSF46955">
    <property type="entry name" value="Putative DNA-binding domain"/>
    <property type="match status" value="1"/>
</dbReference>
<dbReference type="AlphaFoldDB" id="A0A430AVE0"/>
<evidence type="ECO:0000256" key="1">
    <source>
        <dbReference type="ARBA" id="ARBA00023125"/>
    </source>
</evidence>
<dbReference type="SMART" id="SM00871">
    <property type="entry name" value="AraC_E_bind"/>
    <property type="match status" value="1"/>
</dbReference>
<dbReference type="PROSITE" id="PS50937">
    <property type="entry name" value="HTH_MERR_2"/>
    <property type="match status" value="1"/>
</dbReference>
<dbReference type="GO" id="GO:0003677">
    <property type="term" value="F:DNA binding"/>
    <property type="evidence" value="ECO:0007669"/>
    <property type="project" value="UniProtKB-KW"/>
</dbReference>
<dbReference type="PANTHER" id="PTHR30204:SF97">
    <property type="entry name" value="MERR FAMILY REGULATORY PROTEIN"/>
    <property type="match status" value="1"/>
</dbReference>
<comment type="caution">
    <text evidence="3">The sequence shown here is derived from an EMBL/GenBank/DDBJ whole genome shotgun (WGS) entry which is preliminary data.</text>
</comment>
<dbReference type="Pfam" id="PF06445">
    <property type="entry name" value="GyrI-like"/>
    <property type="match status" value="1"/>
</dbReference>
<reference evidence="3 4" key="1">
    <citation type="submission" date="2017-05" db="EMBL/GenBank/DDBJ databases">
        <title>Vagococcus spp. assemblies.</title>
        <authorList>
            <person name="Gulvik C.A."/>
        </authorList>
    </citation>
    <scope>NUCLEOTIDE SEQUENCE [LARGE SCALE GENOMIC DNA]</scope>
    <source>
        <strain evidence="3 4">SS1714</strain>
    </source>
</reference>